<dbReference type="AlphaFoldDB" id="A0A382I985"/>
<dbReference type="Pfam" id="PF00908">
    <property type="entry name" value="dTDP_sugar_isom"/>
    <property type="match status" value="1"/>
</dbReference>
<gene>
    <name evidence="1" type="ORF">METZ01_LOCUS249054</name>
</gene>
<proteinExistence type="predicted"/>
<dbReference type="CDD" id="cd00438">
    <property type="entry name" value="cupin_RmlC"/>
    <property type="match status" value="1"/>
</dbReference>
<dbReference type="NCBIfam" id="TIGR01221">
    <property type="entry name" value="rmlC"/>
    <property type="match status" value="1"/>
</dbReference>
<name>A0A382I985_9ZZZZ</name>
<dbReference type="InterPro" id="IPR000888">
    <property type="entry name" value="RmlC-like"/>
</dbReference>
<dbReference type="Gene3D" id="2.60.120.10">
    <property type="entry name" value="Jelly Rolls"/>
    <property type="match status" value="1"/>
</dbReference>
<evidence type="ECO:0008006" key="2">
    <source>
        <dbReference type="Google" id="ProtNLM"/>
    </source>
</evidence>
<protein>
    <recommendedName>
        <fullName evidence="2">dTDP-4-dehydrorhamnose 3,5-epimerase</fullName>
    </recommendedName>
</protein>
<dbReference type="EMBL" id="UINC01065982">
    <property type="protein sequence ID" value="SVB96200.1"/>
    <property type="molecule type" value="Genomic_DNA"/>
</dbReference>
<accession>A0A382I985</accession>
<dbReference type="GO" id="GO:0008830">
    <property type="term" value="F:dTDP-4-dehydrorhamnose 3,5-epimerase activity"/>
    <property type="evidence" value="ECO:0007669"/>
    <property type="project" value="InterPro"/>
</dbReference>
<dbReference type="GO" id="GO:0000271">
    <property type="term" value="P:polysaccharide biosynthetic process"/>
    <property type="evidence" value="ECO:0007669"/>
    <property type="project" value="TreeGrafter"/>
</dbReference>
<sequence>MYVIDIEKIEDQRGFFARTWDKDVFTELGLDSENVQCNISYNKKKGTIRGFHYQREPFAEGKILRCTKGKVYEVILDIRKESKTFLEWEGIELSESNYRILFVPKGFALGFQTLKDETEIFYQMTQKYMPKYTEGIRWDDPKLDIKWPLKPTVVSEKDKSWELL</sequence>
<dbReference type="InterPro" id="IPR014710">
    <property type="entry name" value="RmlC-like_jellyroll"/>
</dbReference>
<dbReference type="PANTHER" id="PTHR21047">
    <property type="entry name" value="DTDP-6-DEOXY-D-GLUCOSE-3,5 EPIMERASE"/>
    <property type="match status" value="1"/>
</dbReference>
<reference evidence="1" key="1">
    <citation type="submission" date="2018-05" db="EMBL/GenBank/DDBJ databases">
        <authorList>
            <person name="Lanie J.A."/>
            <person name="Ng W.-L."/>
            <person name="Kazmierczak K.M."/>
            <person name="Andrzejewski T.M."/>
            <person name="Davidsen T.M."/>
            <person name="Wayne K.J."/>
            <person name="Tettelin H."/>
            <person name="Glass J.I."/>
            <person name="Rusch D."/>
            <person name="Podicherti R."/>
            <person name="Tsui H.-C.T."/>
            <person name="Winkler M.E."/>
        </authorList>
    </citation>
    <scope>NUCLEOTIDE SEQUENCE</scope>
</reference>
<dbReference type="GO" id="GO:0005829">
    <property type="term" value="C:cytosol"/>
    <property type="evidence" value="ECO:0007669"/>
    <property type="project" value="TreeGrafter"/>
</dbReference>
<dbReference type="SUPFAM" id="SSF51182">
    <property type="entry name" value="RmlC-like cupins"/>
    <property type="match status" value="1"/>
</dbReference>
<dbReference type="GO" id="GO:0019305">
    <property type="term" value="P:dTDP-rhamnose biosynthetic process"/>
    <property type="evidence" value="ECO:0007669"/>
    <property type="project" value="TreeGrafter"/>
</dbReference>
<organism evidence="1">
    <name type="scientific">marine metagenome</name>
    <dbReference type="NCBI Taxonomy" id="408172"/>
    <lineage>
        <taxon>unclassified sequences</taxon>
        <taxon>metagenomes</taxon>
        <taxon>ecological metagenomes</taxon>
    </lineage>
</organism>
<evidence type="ECO:0000313" key="1">
    <source>
        <dbReference type="EMBL" id="SVB96200.1"/>
    </source>
</evidence>
<dbReference type="PANTHER" id="PTHR21047:SF2">
    <property type="entry name" value="THYMIDINE DIPHOSPHO-4-KETO-RHAMNOSE 3,5-EPIMERASE"/>
    <property type="match status" value="1"/>
</dbReference>
<dbReference type="InterPro" id="IPR011051">
    <property type="entry name" value="RmlC_Cupin_sf"/>
</dbReference>